<name>A0A089LCY2_PAEBO</name>
<dbReference type="Proteomes" id="UP000029518">
    <property type="component" value="Chromosome"/>
</dbReference>
<dbReference type="Pfam" id="PF10400">
    <property type="entry name" value="Vir_act_alpha_C"/>
    <property type="match status" value="1"/>
</dbReference>
<evidence type="ECO:0000313" key="3">
    <source>
        <dbReference type="EMBL" id="AIQ56998.1"/>
    </source>
</evidence>
<dbReference type="PANTHER" id="PTHR43252:SF6">
    <property type="entry name" value="NEGATIVE TRANSCRIPTION REGULATOR PADR"/>
    <property type="match status" value="1"/>
</dbReference>
<feature type="domain" description="Transcription regulator PadR C-terminal" evidence="2">
    <location>
        <begin position="93"/>
        <end position="166"/>
    </location>
</feature>
<dbReference type="Gene3D" id="1.10.10.10">
    <property type="entry name" value="Winged helix-like DNA-binding domain superfamily/Winged helix DNA-binding domain"/>
    <property type="match status" value="1"/>
</dbReference>
<protein>
    <submittedName>
        <fullName evidence="3">PadR family transcriptional regulator</fullName>
    </submittedName>
</protein>
<reference evidence="3" key="1">
    <citation type="submission" date="2014-08" db="EMBL/GenBank/DDBJ databases">
        <title>Comparative genomics of the Paenibacillus odorifer group.</title>
        <authorList>
            <person name="den Bakker H.C."/>
            <person name="Tsai Y.-C.Y.-C."/>
            <person name="Martin N."/>
            <person name="Korlach J."/>
            <person name="Wiedmann M."/>
        </authorList>
    </citation>
    <scope>NUCLEOTIDE SEQUENCE [LARGE SCALE GENOMIC DNA]</scope>
    <source>
        <strain evidence="3">DSM 13188</strain>
    </source>
</reference>
<proteinExistence type="predicted"/>
<dbReference type="InterPro" id="IPR018309">
    <property type="entry name" value="Tscrpt_reg_PadR_C"/>
</dbReference>
<dbReference type="EMBL" id="CP009285">
    <property type="protein sequence ID" value="AIQ56998.1"/>
    <property type="molecule type" value="Genomic_DNA"/>
</dbReference>
<dbReference type="RefSeq" id="WP_042211259.1">
    <property type="nucleotide sequence ID" value="NZ_CP009285.1"/>
</dbReference>
<evidence type="ECO:0000313" key="4">
    <source>
        <dbReference type="Proteomes" id="UP000029518"/>
    </source>
</evidence>
<feature type="domain" description="Transcription regulator PadR N-terminal" evidence="1">
    <location>
        <begin position="6"/>
        <end position="77"/>
    </location>
</feature>
<sequence>MLIYVILGFLCDKDMTGYEIKQKMTLSTSNFIDASFGSIYPMLKKMEKGELIQAEEGVEEGRFKKAYRITEKGKSEFMAWLQTPSTFSPFNYEYLNKLFFYKYLDEQEVVRLIASFRNTVAGEYNKLTSIEEKHIQEMGVYEHATLRFGKEYYQMIMNWHEEITNEITGKKENDNENDQEI</sequence>
<dbReference type="OrthoDB" id="9783723at2"/>
<evidence type="ECO:0000259" key="1">
    <source>
        <dbReference type="Pfam" id="PF03551"/>
    </source>
</evidence>
<dbReference type="Gene3D" id="6.10.140.190">
    <property type="match status" value="1"/>
</dbReference>
<dbReference type="SUPFAM" id="SSF46785">
    <property type="entry name" value="Winged helix' DNA-binding domain"/>
    <property type="match status" value="1"/>
</dbReference>
<dbReference type="PANTHER" id="PTHR43252">
    <property type="entry name" value="TRANSCRIPTIONAL REGULATOR YQJI"/>
    <property type="match status" value="1"/>
</dbReference>
<dbReference type="InterPro" id="IPR005149">
    <property type="entry name" value="Tscrpt_reg_PadR_N"/>
</dbReference>
<keyword evidence="4" id="KW-1185">Reference proteome</keyword>
<gene>
    <name evidence="3" type="ORF">PBOR_08710</name>
</gene>
<organism evidence="3 4">
    <name type="scientific">Paenibacillus borealis</name>
    <dbReference type="NCBI Taxonomy" id="160799"/>
    <lineage>
        <taxon>Bacteria</taxon>
        <taxon>Bacillati</taxon>
        <taxon>Bacillota</taxon>
        <taxon>Bacilli</taxon>
        <taxon>Bacillales</taxon>
        <taxon>Paenibacillaceae</taxon>
        <taxon>Paenibacillus</taxon>
    </lineage>
</organism>
<dbReference type="KEGG" id="pbd:PBOR_08710"/>
<dbReference type="InterPro" id="IPR036390">
    <property type="entry name" value="WH_DNA-bd_sf"/>
</dbReference>
<accession>A0A089LCY2</accession>
<dbReference type="AlphaFoldDB" id="A0A089LCY2"/>
<dbReference type="InterPro" id="IPR036388">
    <property type="entry name" value="WH-like_DNA-bd_sf"/>
</dbReference>
<dbReference type="HOGENOM" id="CLU_089258_1_0_9"/>
<evidence type="ECO:0000259" key="2">
    <source>
        <dbReference type="Pfam" id="PF10400"/>
    </source>
</evidence>
<dbReference type="Pfam" id="PF03551">
    <property type="entry name" value="PadR"/>
    <property type="match status" value="1"/>
</dbReference>